<feature type="zinc finger region" description="C3H1-type" evidence="1">
    <location>
        <begin position="577"/>
        <end position="605"/>
    </location>
</feature>
<feature type="compositionally biased region" description="Basic and acidic residues" evidence="2">
    <location>
        <begin position="129"/>
        <end position="149"/>
    </location>
</feature>
<dbReference type="InterPro" id="IPR000571">
    <property type="entry name" value="Znf_CCCH"/>
</dbReference>
<evidence type="ECO:0000259" key="4">
    <source>
        <dbReference type="PROSITE" id="PS50158"/>
    </source>
</evidence>
<keyword evidence="6" id="KW-1185">Reference proteome</keyword>
<feature type="compositionally biased region" description="Basic and acidic residues" evidence="2">
    <location>
        <begin position="670"/>
        <end position="681"/>
    </location>
</feature>
<evidence type="ECO:0000256" key="1">
    <source>
        <dbReference type="PROSITE-ProRule" id="PRU00723"/>
    </source>
</evidence>
<gene>
    <name evidence="5" type="ORF">CCMP2556_LOCUS1145</name>
</gene>
<feature type="compositionally biased region" description="Gly residues" evidence="2">
    <location>
        <begin position="253"/>
        <end position="263"/>
    </location>
</feature>
<evidence type="ECO:0000313" key="5">
    <source>
        <dbReference type="EMBL" id="CAK8988125.1"/>
    </source>
</evidence>
<feature type="compositionally biased region" description="Pro residues" evidence="2">
    <location>
        <begin position="150"/>
        <end position="169"/>
    </location>
</feature>
<feature type="region of interest" description="Disordered" evidence="2">
    <location>
        <begin position="620"/>
        <end position="687"/>
    </location>
</feature>
<sequence>MESAKEEQGALAIEDIAASEGALVVASQALLPHGPPTTYGPQRRDDGRSKKDGKGHGTSRQVEVNPFWSQTIKDEAMLRAMRPAGLPDASTSTARPTASGGEEMGVDIQEVLRAVMSQNSMLKRELAELKKKVDDSYKEKDRDFKEASRPKPPTSTPPPSPPSGPPPDTPEAEKGAGTTSLGAIPEFPGNERRGEPGKLSDPVQWPPGVCHDTGRGAPPVPESWLGALQAGHRGGQGQSFEGKEVAGTPHPGTQGGIGPGRGGLPDCAVRNGDLSKGSPLEQAAQSVLRQLGTGTSDGGWGEVIRSVELPPLQELREGELGSLVLGDWIQLISPTMRDLSATSWRWWEEVMQGAMVAYREWLRAEPVQRLHIKAEVPRECNTVWSRLEQRGQLMLLNAVPASIRSEMLANRASNSVDVLYALFRRYQPGGLAERSRLLRQLVEPKTPQTMNEVVEMLRGWRRSLRRAQELEIATPDATLLLGALDKMSELVGKTSNQVAFRMSSTRATLGVDVTPTLETVLSFSDMLTAEAESLAISDVQPPPEVKPANQVTKVKAMTAVADEKAEKGVGKARADGRSDEKPCRFWGTDEGCRKGQDCRFKHDWGGLEKKGRCFGCSGTGHSKKDCPTGKPRSKESPEKQAVKSVKEKVTTALAKGDTADAGPKTGGSEPVEHSRSNEGDKGAGTSGEMKDLLNEATTLLKSLRPSSSMKAIRLSSLEVREGGRALLDGGATHCLRRTASEEEWASAQEVNVELAAGSAVLRLLPWTRTLLTKEDVQVIVPLGVLISLGYEAVWEKTRFELTDPTGLVLDTKVENSCPTIDETLAHELIQEIERSMVRERARLAHLAGENIGLEVDPEEAKYLSELKDLFPEVPHHILERLLPKKSWTGEGLPWNRHERRRVRRAKEVVIHLFSGDSKKFWQKELEAESRAVLCIDTVIDQGMNLLRDDIFSYLLDLADGGTVCALLGGPPCRTMSRLRFKQPGPPPLREREGPYRFGLPQLDRYLRKQVEDDTVLFLRQLYLHHRAALARGPKVTLAALEQPEDPEEYLKAEEKEAHRMAYKVVEERLRWRLKYNQVEAKMQERERQTMEAFEQRQEYLRQRQARCDDSGEIRKELRHLRDVGRRLNQAQRERKEAWRLAKKKRESMEKHLAHCGLKMPNMPNVKS</sequence>
<keyword evidence="1" id="KW-0862">Zinc</keyword>
<dbReference type="EMBL" id="CAXAMN010000370">
    <property type="protein sequence ID" value="CAK8988125.1"/>
    <property type="molecule type" value="Genomic_DNA"/>
</dbReference>
<evidence type="ECO:0000313" key="6">
    <source>
        <dbReference type="Proteomes" id="UP001642484"/>
    </source>
</evidence>
<feature type="region of interest" description="Disordered" evidence="2">
    <location>
        <begin position="27"/>
        <end position="66"/>
    </location>
</feature>
<evidence type="ECO:0008006" key="7">
    <source>
        <dbReference type="Google" id="ProtNLM"/>
    </source>
</evidence>
<feature type="compositionally biased region" description="Basic and acidic residues" evidence="2">
    <location>
        <begin position="42"/>
        <end position="55"/>
    </location>
</feature>
<evidence type="ECO:0000259" key="3">
    <source>
        <dbReference type="PROSITE" id="PS50103"/>
    </source>
</evidence>
<dbReference type="PROSITE" id="PS50103">
    <property type="entry name" value="ZF_C3H1"/>
    <property type="match status" value="1"/>
</dbReference>
<feature type="domain" description="C3H1-type" evidence="3">
    <location>
        <begin position="577"/>
        <end position="605"/>
    </location>
</feature>
<protein>
    <recommendedName>
        <fullName evidence="7">CCHC-type domain-containing protein</fullName>
    </recommendedName>
</protein>
<evidence type="ECO:0000256" key="2">
    <source>
        <dbReference type="SAM" id="MobiDB-lite"/>
    </source>
</evidence>
<proteinExistence type="predicted"/>
<feature type="region of interest" description="Disordered" evidence="2">
    <location>
        <begin position="230"/>
        <end position="264"/>
    </location>
</feature>
<keyword evidence="1" id="KW-0863">Zinc-finger</keyword>
<organism evidence="5 6">
    <name type="scientific">Durusdinium trenchii</name>
    <dbReference type="NCBI Taxonomy" id="1381693"/>
    <lineage>
        <taxon>Eukaryota</taxon>
        <taxon>Sar</taxon>
        <taxon>Alveolata</taxon>
        <taxon>Dinophyceae</taxon>
        <taxon>Suessiales</taxon>
        <taxon>Symbiodiniaceae</taxon>
        <taxon>Durusdinium</taxon>
    </lineage>
</organism>
<feature type="compositionally biased region" description="Basic and acidic residues" evidence="2">
    <location>
        <begin position="622"/>
        <end position="649"/>
    </location>
</feature>
<feature type="domain" description="CCHC-type" evidence="4">
    <location>
        <begin position="612"/>
        <end position="627"/>
    </location>
</feature>
<comment type="caution">
    <text evidence="5">The sequence shown here is derived from an EMBL/GenBank/DDBJ whole genome shotgun (WGS) entry which is preliminary data.</text>
</comment>
<keyword evidence="1" id="KW-0479">Metal-binding</keyword>
<name>A0ABP0HDK3_9DINO</name>
<dbReference type="PROSITE" id="PS50158">
    <property type="entry name" value="ZF_CCHC"/>
    <property type="match status" value="1"/>
</dbReference>
<reference evidence="5 6" key="1">
    <citation type="submission" date="2024-02" db="EMBL/GenBank/DDBJ databases">
        <authorList>
            <person name="Chen Y."/>
            <person name="Shah S."/>
            <person name="Dougan E. K."/>
            <person name="Thang M."/>
            <person name="Chan C."/>
        </authorList>
    </citation>
    <scope>NUCLEOTIDE SEQUENCE [LARGE SCALE GENOMIC DNA]</scope>
</reference>
<feature type="region of interest" description="Disordered" evidence="2">
    <location>
        <begin position="79"/>
        <end position="105"/>
    </location>
</feature>
<accession>A0ABP0HDK3</accession>
<feature type="region of interest" description="Disordered" evidence="2">
    <location>
        <begin position="129"/>
        <end position="217"/>
    </location>
</feature>
<feature type="compositionally biased region" description="Basic and acidic residues" evidence="2">
    <location>
        <begin position="189"/>
        <end position="198"/>
    </location>
</feature>
<dbReference type="Proteomes" id="UP001642484">
    <property type="component" value="Unassembled WGS sequence"/>
</dbReference>
<dbReference type="InterPro" id="IPR001878">
    <property type="entry name" value="Znf_CCHC"/>
</dbReference>